<keyword evidence="2" id="KW-1185">Reference proteome</keyword>
<accession>A0A3N2CWI6</accession>
<name>A0A3N2CWI6_9ACTN</name>
<organism evidence="1 2">
    <name type="scientific">Nocardioides aurantiacus</name>
    <dbReference type="NCBI Taxonomy" id="86796"/>
    <lineage>
        <taxon>Bacteria</taxon>
        <taxon>Bacillati</taxon>
        <taxon>Actinomycetota</taxon>
        <taxon>Actinomycetes</taxon>
        <taxon>Propionibacteriales</taxon>
        <taxon>Nocardioidaceae</taxon>
        <taxon>Nocardioides</taxon>
    </lineage>
</organism>
<dbReference type="AlphaFoldDB" id="A0A3N2CWI6"/>
<comment type="caution">
    <text evidence="1">The sequence shown here is derived from an EMBL/GenBank/DDBJ whole genome shotgun (WGS) entry which is preliminary data.</text>
</comment>
<evidence type="ECO:0000313" key="1">
    <source>
        <dbReference type="EMBL" id="ROR91849.1"/>
    </source>
</evidence>
<evidence type="ECO:0000313" key="2">
    <source>
        <dbReference type="Proteomes" id="UP000281738"/>
    </source>
</evidence>
<gene>
    <name evidence="1" type="ORF">EDD33_2726</name>
</gene>
<sequence length="40" mass="4737">MKTFRRSERQVKVRAKSMQTLEMDKGSQVQILSARPMNRL</sequence>
<reference evidence="1 2" key="1">
    <citation type="submission" date="2018-11" db="EMBL/GenBank/DDBJ databases">
        <title>Sequencing the genomes of 1000 actinobacteria strains.</title>
        <authorList>
            <person name="Klenk H.-P."/>
        </authorList>
    </citation>
    <scope>NUCLEOTIDE SEQUENCE [LARGE SCALE GENOMIC DNA]</scope>
    <source>
        <strain evidence="1 2">DSM 12652</strain>
    </source>
</reference>
<dbReference type="Proteomes" id="UP000281738">
    <property type="component" value="Unassembled WGS sequence"/>
</dbReference>
<proteinExistence type="predicted"/>
<dbReference type="EMBL" id="RKHO01000001">
    <property type="protein sequence ID" value="ROR91849.1"/>
    <property type="molecule type" value="Genomic_DNA"/>
</dbReference>
<protein>
    <submittedName>
        <fullName evidence="1">Uncharacterized protein</fullName>
    </submittedName>
</protein>